<comment type="caution">
    <text evidence="1">The sequence shown here is derived from an EMBL/GenBank/DDBJ whole genome shotgun (WGS) entry which is preliminary data.</text>
</comment>
<protein>
    <submittedName>
        <fullName evidence="1">Uncharacterized protein</fullName>
    </submittedName>
</protein>
<organism evidence="1 2">
    <name type="scientific">Mycena pura</name>
    <dbReference type="NCBI Taxonomy" id="153505"/>
    <lineage>
        <taxon>Eukaryota</taxon>
        <taxon>Fungi</taxon>
        <taxon>Dikarya</taxon>
        <taxon>Basidiomycota</taxon>
        <taxon>Agaricomycotina</taxon>
        <taxon>Agaricomycetes</taxon>
        <taxon>Agaricomycetidae</taxon>
        <taxon>Agaricales</taxon>
        <taxon>Marasmiineae</taxon>
        <taxon>Mycenaceae</taxon>
        <taxon>Mycena</taxon>
    </lineage>
</organism>
<proteinExistence type="predicted"/>
<dbReference type="Proteomes" id="UP001219525">
    <property type="component" value="Unassembled WGS sequence"/>
</dbReference>
<accession>A0AAD6UTY2</accession>
<name>A0AAD6UTY2_9AGAR</name>
<sequence>MNPTQTPGAPNSKPRYKKPKAEKELQRFSLVLDAAETTVAVLRGLNFPTAIFGSLACKLYGNSRCPKASSYIPWTCNINELQDADILVLPTSQDTDAEALKRLIVASAPRSYYLKNARNPAATYRILWFRSSSRRECKVDILVPGTTGMSLPTIPPARIHWTRNLPLAPFPFVLLHKLKGWADHRVAPETFKRVRQATDAADVRRLLEITSHICELQKKPAWWTDEELFDAELQVHSVVRVRQYCAEFPERVERWRALGFDVPESATDSAVVIAV</sequence>
<reference evidence="1" key="1">
    <citation type="submission" date="2023-03" db="EMBL/GenBank/DDBJ databases">
        <title>Massive genome expansion in bonnet fungi (Mycena s.s.) driven by repeated elements and novel gene families across ecological guilds.</title>
        <authorList>
            <consortium name="Lawrence Berkeley National Laboratory"/>
            <person name="Harder C.B."/>
            <person name="Miyauchi S."/>
            <person name="Viragh M."/>
            <person name="Kuo A."/>
            <person name="Thoen E."/>
            <person name="Andreopoulos B."/>
            <person name="Lu D."/>
            <person name="Skrede I."/>
            <person name="Drula E."/>
            <person name="Henrissat B."/>
            <person name="Morin E."/>
            <person name="Kohler A."/>
            <person name="Barry K."/>
            <person name="LaButti K."/>
            <person name="Morin E."/>
            <person name="Salamov A."/>
            <person name="Lipzen A."/>
            <person name="Mereny Z."/>
            <person name="Hegedus B."/>
            <person name="Baldrian P."/>
            <person name="Stursova M."/>
            <person name="Weitz H."/>
            <person name="Taylor A."/>
            <person name="Grigoriev I.V."/>
            <person name="Nagy L.G."/>
            <person name="Martin F."/>
            <person name="Kauserud H."/>
        </authorList>
    </citation>
    <scope>NUCLEOTIDE SEQUENCE</scope>
    <source>
        <strain evidence="1">9144</strain>
    </source>
</reference>
<keyword evidence="2" id="KW-1185">Reference proteome</keyword>
<dbReference type="AlphaFoldDB" id="A0AAD6UTY2"/>
<evidence type="ECO:0000313" key="1">
    <source>
        <dbReference type="EMBL" id="KAJ7194677.1"/>
    </source>
</evidence>
<evidence type="ECO:0000313" key="2">
    <source>
        <dbReference type="Proteomes" id="UP001219525"/>
    </source>
</evidence>
<gene>
    <name evidence="1" type="ORF">GGX14DRAFT_678219</name>
</gene>
<dbReference type="EMBL" id="JARJCW010000096">
    <property type="protein sequence ID" value="KAJ7194677.1"/>
    <property type="molecule type" value="Genomic_DNA"/>
</dbReference>